<evidence type="ECO:0008006" key="3">
    <source>
        <dbReference type="Google" id="ProtNLM"/>
    </source>
</evidence>
<organism evidence="1 2">
    <name type="scientific">Methyloceanibacter marginalis</name>
    <dbReference type="NCBI Taxonomy" id="1774971"/>
    <lineage>
        <taxon>Bacteria</taxon>
        <taxon>Pseudomonadati</taxon>
        <taxon>Pseudomonadota</taxon>
        <taxon>Alphaproteobacteria</taxon>
        <taxon>Hyphomicrobiales</taxon>
        <taxon>Hyphomicrobiaceae</taxon>
        <taxon>Methyloceanibacter</taxon>
    </lineage>
</organism>
<dbReference type="SUPFAM" id="SSF50494">
    <property type="entry name" value="Trypsin-like serine proteases"/>
    <property type="match status" value="1"/>
</dbReference>
<dbReference type="EMBL" id="LPWD01000201">
    <property type="protein sequence ID" value="ODS02908.1"/>
    <property type="molecule type" value="Genomic_DNA"/>
</dbReference>
<gene>
    <name evidence="1" type="ORF">AUC71_01295</name>
</gene>
<name>A0A1E3WAR4_9HYPH</name>
<dbReference type="InterPro" id="IPR009003">
    <property type="entry name" value="Peptidase_S1_PA"/>
</dbReference>
<proteinExistence type="predicted"/>
<evidence type="ECO:0000313" key="1">
    <source>
        <dbReference type="EMBL" id="ODS02908.1"/>
    </source>
</evidence>
<sequence length="512" mass="55545">MALVSSAAEASPLMTGRAQADSISPRLSLLHRVLIYAKDGSTKLLDGRWNLSQSEAKLGLRLSPDETKQLMACTGRIVCHKRGETVFGSASSVLRPDLLVTAKHVFSKGKGGAVSSGSCSFRSFLHRNVAVPIVIEKDQRKGYFLNNEDFIVVRLKRELKDCGSFAINNDRFLAEGEEIFSATAYQRNSLNKISLREPVLAKGTIRSVSTGFWGGPPFYYGEIDLDEGGSGGAVFALEDGRPVSDSDGRLVLRGILVAVGPRAKTGAPYSEDRNYTIIVGLQDEFRELVKGKGHRSFPVEQAQCLDGGAPKIDVVSESVPLPRSPALAPFLHEDACSREPNAECTQLAKELKELAKGIETLAATSASSSRKKESKQFKLKNDTKCPICFTYNRCNGYGCWDEVVRASGKSTLFAGVSERAPEIKNPQFCASGGLLADWRPPLPPLKPALPPPLPPRKPGLTLAVADSVAYGADSEAIFLAAKEKAKREGVWMLTEEDIRGLSLRQISELRGY</sequence>
<evidence type="ECO:0000313" key="2">
    <source>
        <dbReference type="Proteomes" id="UP000095042"/>
    </source>
</evidence>
<reference evidence="1 2" key="1">
    <citation type="journal article" date="2016" name="Environ. Microbiol.">
        <title>New Methyloceanibacter diversity from North Sea sediments includes methanotroph containing solely the soluble methane monooxygenase.</title>
        <authorList>
            <person name="Vekeman B."/>
            <person name="Kerckhof F.M."/>
            <person name="Cremers G."/>
            <person name="de Vos P."/>
            <person name="Vandamme P."/>
            <person name="Boon N."/>
            <person name="Op den Camp H.J."/>
            <person name="Heylen K."/>
        </authorList>
    </citation>
    <scope>NUCLEOTIDE SEQUENCE [LARGE SCALE GENOMIC DNA]</scope>
    <source>
        <strain evidence="1 2">R-67177</strain>
    </source>
</reference>
<keyword evidence="2" id="KW-1185">Reference proteome</keyword>
<accession>A0A1E3WAR4</accession>
<dbReference type="Pfam" id="PF13365">
    <property type="entry name" value="Trypsin_2"/>
    <property type="match status" value="1"/>
</dbReference>
<comment type="caution">
    <text evidence="1">The sequence shown here is derived from an EMBL/GenBank/DDBJ whole genome shotgun (WGS) entry which is preliminary data.</text>
</comment>
<dbReference type="Proteomes" id="UP000095042">
    <property type="component" value="Unassembled WGS sequence"/>
</dbReference>
<protein>
    <recommendedName>
        <fullName evidence="3">Serine protease</fullName>
    </recommendedName>
</protein>
<dbReference type="AlphaFoldDB" id="A0A1E3WAR4"/>